<evidence type="ECO:0000256" key="3">
    <source>
        <dbReference type="ARBA" id="ARBA00022694"/>
    </source>
</evidence>
<dbReference type="GO" id="GO:0002949">
    <property type="term" value="P:tRNA threonylcarbamoyladenosine modification"/>
    <property type="evidence" value="ECO:0007669"/>
    <property type="project" value="UniProtKB-UniRule"/>
</dbReference>
<feature type="domain" description="Gcp-like" evidence="9">
    <location>
        <begin position="30"/>
        <end position="71"/>
    </location>
</feature>
<evidence type="ECO:0000256" key="1">
    <source>
        <dbReference type="ARBA" id="ARBA00022490"/>
    </source>
</evidence>
<gene>
    <name evidence="7" type="primary">tsaD</name>
    <name evidence="10" type="ORF">A2617_01735</name>
</gene>
<evidence type="ECO:0000256" key="6">
    <source>
        <dbReference type="ARBA" id="ARBA00023315"/>
    </source>
</evidence>
<evidence type="ECO:0000256" key="8">
    <source>
        <dbReference type="SAM" id="MobiDB-lite"/>
    </source>
</evidence>
<organism evidence="10 11">
    <name type="scientific">Candidatus Daviesbacteria bacterium RIFOXYD1_FULL_41_10</name>
    <dbReference type="NCBI Taxonomy" id="1797801"/>
    <lineage>
        <taxon>Bacteria</taxon>
        <taxon>Candidatus Daviesiibacteriota</taxon>
    </lineage>
</organism>
<evidence type="ECO:0000256" key="2">
    <source>
        <dbReference type="ARBA" id="ARBA00022679"/>
    </source>
</evidence>
<dbReference type="HAMAP" id="MF_01445">
    <property type="entry name" value="TsaD"/>
    <property type="match status" value="1"/>
</dbReference>
<feature type="binding site" evidence="7">
    <location>
        <position position="147"/>
    </location>
    <ligand>
        <name>Fe cation</name>
        <dbReference type="ChEBI" id="CHEBI:24875"/>
    </ligand>
</feature>
<dbReference type="SUPFAM" id="SSF53067">
    <property type="entry name" value="Actin-like ATPase domain"/>
    <property type="match status" value="2"/>
</dbReference>
<feature type="binding site" evidence="7">
    <location>
        <position position="151"/>
    </location>
    <ligand>
        <name>Fe cation</name>
        <dbReference type="ChEBI" id="CHEBI:24875"/>
    </ligand>
</feature>
<name>A0A1F5MZH5_9BACT</name>
<dbReference type="CDD" id="cd24133">
    <property type="entry name" value="ASKHA_NBD_TsaD_bac"/>
    <property type="match status" value="1"/>
</dbReference>
<feature type="binding site" evidence="7">
    <location>
        <begin position="193"/>
        <end position="197"/>
    </location>
    <ligand>
        <name>substrate</name>
    </ligand>
</feature>
<comment type="similarity">
    <text evidence="7">Belongs to the KAE1 / TsaD family.</text>
</comment>
<keyword evidence="4 7" id="KW-0479">Metal-binding</keyword>
<comment type="subcellular location">
    <subcellularLocation>
        <location evidence="7">Cytoplasm</location>
    </subcellularLocation>
</comment>
<keyword evidence="2 7" id="KW-0808">Transferase</keyword>
<comment type="cofactor">
    <cofactor evidence="7">
        <name>Fe(2+)</name>
        <dbReference type="ChEBI" id="CHEBI:29033"/>
    </cofactor>
    <text evidence="7">Binds 1 Fe(2+) ion per subunit.</text>
</comment>
<accession>A0A1F5MZH5</accession>
<comment type="caution">
    <text evidence="7">Lacks conserved residue(s) required for the propagation of feature annotation.</text>
</comment>
<dbReference type="GO" id="GO:0005506">
    <property type="term" value="F:iron ion binding"/>
    <property type="evidence" value="ECO:0007669"/>
    <property type="project" value="UniProtKB-UniRule"/>
</dbReference>
<comment type="catalytic activity">
    <reaction evidence="7">
        <text>L-threonylcarbamoyladenylate + adenosine(37) in tRNA = N(6)-L-threonylcarbamoyladenosine(37) in tRNA + AMP + H(+)</text>
        <dbReference type="Rhea" id="RHEA:37059"/>
        <dbReference type="Rhea" id="RHEA-COMP:10162"/>
        <dbReference type="Rhea" id="RHEA-COMP:10163"/>
        <dbReference type="ChEBI" id="CHEBI:15378"/>
        <dbReference type="ChEBI" id="CHEBI:73682"/>
        <dbReference type="ChEBI" id="CHEBI:74411"/>
        <dbReference type="ChEBI" id="CHEBI:74418"/>
        <dbReference type="ChEBI" id="CHEBI:456215"/>
        <dbReference type="EC" id="2.3.1.234"/>
    </reaction>
</comment>
<evidence type="ECO:0000256" key="7">
    <source>
        <dbReference type="HAMAP-Rule" id="MF_01445"/>
    </source>
</evidence>
<evidence type="ECO:0000313" key="10">
    <source>
        <dbReference type="EMBL" id="OGE70787.1"/>
    </source>
</evidence>
<feature type="binding site" evidence="7">
    <location>
        <position position="226"/>
    </location>
    <ligand>
        <name>substrate</name>
    </ligand>
</feature>
<dbReference type="AlphaFoldDB" id="A0A1F5MZH5"/>
<comment type="function">
    <text evidence="7">Required for the formation of a threonylcarbamoyl group on adenosine at position 37 (t(6)A37) in tRNAs that read codons beginning with adenine. Is involved in the transfer of the threonylcarbamoyl moiety of threonylcarbamoyl-AMP (TC-AMP) to the N6 group of A37, together with TsaE and TsaB. TsaD likely plays a direct catalytic role in this reaction.</text>
</comment>
<dbReference type="InterPro" id="IPR000905">
    <property type="entry name" value="Gcp-like_dom"/>
</dbReference>
<dbReference type="Proteomes" id="UP000177135">
    <property type="component" value="Unassembled WGS sequence"/>
</dbReference>
<dbReference type="InterPro" id="IPR043129">
    <property type="entry name" value="ATPase_NBD"/>
</dbReference>
<keyword evidence="3 7" id="KW-0819">tRNA processing</keyword>
<feature type="domain" description="Gcp-like" evidence="9">
    <location>
        <begin position="186"/>
        <end position="404"/>
    </location>
</feature>
<evidence type="ECO:0000256" key="4">
    <source>
        <dbReference type="ARBA" id="ARBA00022723"/>
    </source>
</evidence>
<reference evidence="10 11" key="1">
    <citation type="journal article" date="2016" name="Nat. Commun.">
        <title>Thousands of microbial genomes shed light on interconnected biogeochemical processes in an aquifer system.</title>
        <authorList>
            <person name="Anantharaman K."/>
            <person name="Brown C.T."/>
            <person name="Hug L.A."/>
            <person name="Sharon I."/>
            <person name="Castelle C.J."/>
            <person name="Probst A.J."/>
            <person name="Thomas B.C."/>
            <person name="Singh A."/>
            <person name="Wilkins M.J."/>
            <person name="Karaoz U."/>
            <person name="Brodie E.L."/>
            <person name="Williams K.H."/>
            <person name="Hubbard S.S."/>
            <person name="Banfield J.F."/>
        </authorList>
    </citation>
    <scope>NUCLEOTIDE SEQUENCE [LARGE SCALE GENOMIC DNA]</scope>
</reference>
<dbReference type="GO" id="GO:0061711">
    <property type="term" value="F:tRNA N(6)-L-threonylcarbamoyladenine synthase activity"/>
    <property type="evidence" value="ECO:0007669"/>
    <property type="project" value="UniProtKB-EC"/>
</dbReference>
<dbReference type="PANTHER" id="PTHR11735">
    <property type="entry name" value="TRNA N6-ADENOSINE THREONYLCARBAMOYLTRANSFERASE"/>
    <property type="match status" value="1"/>
</dbReference>
<feature type="binding site" evidence="7">
    <location>
        <position position="398"/>
    </location>
    <ligand>
        <name>Fe cation</name>
        <dbReference type="ChEBI" id="CHEBI:24875"/>
    </ligand>
</feature>
<keyword evidence="1 7" id="KW-0963">Cytoplasm</keyword>
<dbReference type="GO" id="GO:0005737">
    <property type="term" value="C:cytoplasm"/>
    <property type="evidence" value="ECO:0007669"/>
    <property type="project" value="UniProtKB-SubCell"/>
</dbReference>
<keyword evidence="5 7" id="KW-0408">Iron</keyword>
<dbReference type="EMBL" id="MFEC01000034">
    <property type="protein sequence ID" value="OGE70787.1"/>
    <property type="molecule type" value="Genomic_DNA"/>
</dbReference>
<protein>
    <recommendedName>
        <fullName evidence="7">tRNA N6-adenosine threonylcarbamoyltransferase</fullName>
        <ecNumber evidence="7">2.3.1.234</ecNumber>
    </recommendedName>
    <alternativeName>
        <fullName evidence="7">N6-L-threonylcarbamoyladenine synthase</fullName>
        <shortName evidence="7">t(6)A synthase</shortName>
    </alternativeName>
    <alternativeName>
        <fullName evidence="7">t(6)A37 threonylcarbamoyladenosine biosynthesis protein TsaD</fullName>
    </alternativeName>
    <alternativeName>
        <fullName evidence="7">tRNA threonylcarbamoyladenosine biosynthesis protein TsaD</fullName>
    </alternativeName>
</protein>
<proteinExistence type="inferred from homology"/>
<dbReference type="InterPro" id="IPR022450">
    <property type="entry name" value="TsaD"/>
</dbReference>
<dbReference type="EC" id="2.3.1.234" evidence="7"/>
<feature type="binding site" evidence="7">
    <location>
        <position position="239"/>
    </location>
    <ligand>
        <name>substrate</name>
    </ligand>
</feature>
<feature type="binding site" evidence="7">
    <location>
        <position position="360"/>
    </location>
    <ligand>
        <name>substrate</name>
    </ligand>
</feature>
<keyword evidence="6 7" id="KW-0012">Acyltransferase</keyword>
<dbReference type="PANTHER" id="PTHR11735:SF6">
    <property type="entry name" value="TRNA N6-ADENOSINE THREONYLCARBAMOYLTRANSFERASE, MITOCHONDRIAL"/>
    <property type="match status" value="1"/>
</dbReference>
<sequence length="429" mass="46247">MKPKIILGIESSCDETAAAVVQKEGDRVTLLSNIVASSADLQSKYGGVIPEQAAREQLKSIIPVIEETLLRAFEVGNEKCEPDSLKSRDLDIKNSISKTSHLSHLISKIDAIAVTEGPGLIGSLLVGVETAKVLSIIWQKPLVPVNHLLGHFYANWIQQEESSRLRSNNSSSSRESSNREAPITPSFPCIGLLVSGGHTDLVLFKSHGKYEYLGGTRDDAAGECFDKCARLLGLGYPGGPIISKLAEKGNPKAYKLPRPMINSKDFDFSFSGLKTAVLNLVQEMERGVTRKRAPDAAPAMTMRTDDGKLERQDPEREQIMNNLCASIQQAILDVLITKTIQATKVNNVTQIVVAGGVAANQMLSSQLVAKAKLKIPHAGVFSAQARTVFMPPPSLCTDNAAYIAAAAFYNFKPADPLTLQANPNLSLSG</sequence>
<feature type="region of interest" description="Disordered" evidence="8">
    <location>
        <begin position="289"/>
        <end position="311"/>
    </location>
</feature>
<dbReference type="Pfam" id="PF00814">
    <property type="entry name" value="TsaD"/>
    <property type="match status" value="3"/>
</dbReference>
<evidence type="ECO:0000256" key="5">
    <source>
        <dbReference type="ARBA" id="ARBA00023004"/>
    </source>
</evidence>
<evidence type="ECO:0000259" key="9">
    <source>
        <dbReference type="Pfam" id="PF00814"/>
    </source>
</evidence>
<dbReference type="Gene3D" id="3.30.420.40">
    <property type="match status" value="2"/>
</dbReference>
<dbReference type="FunFam" id="3.30.420.40:FF:000040">
    <property type="entry name" value="tRNA N6-adenosine threonylcarbamoyltransferase"/>
    <property type="match status" value="1"/>
</dbReference>
<comment type="caution">
    <text evidence="10">The sequence shown here is derived from an EMBL/GenBank/DDBJ whole genome shotgun (WGS) entry which is preliminary data.</text>
</comment>
<evidence type="ECO:0000313" key="11">
    <source>
        <dbReference type="Proteomes" id="UP000177135"/>
    </source>
</evidence>
<feature type="domain" description="Gcp-like" evidence="9">
    <location>
        <begin position="106"/>
        <end position="160"/>
    </location>
</feature>